<feature type="domain" description="HTH merR-type" evidence="5">
    <location>
        <begin position="1"/>
        <end position="68"/>
    </location>
</feature>
<dbReference type="eggNOG" id="COG0789">
    <property type="taxonomic scope" value="Bacteria"/>
</dbReference>
<evidence type="ECO:0000256" key="1">
    <source>
        <dbReference type="ARBA" id="ARBA00023015"/>
    </source>
</evidence>
<dbReference type="KEGG" id="dai:Desaci_0795"/>
<evidence type="ECO:0000256" key="3">
    <source>
        <dbReference type="ARBA" id="ARBA00023163"/>
    </source>
</evidence>
<dbReference type="PANTHER" id="PTHR30204">
    <property type="entry name" value="REDOX-CYCLING DRUG-SENSING TRANSCRIPTIONAL ACTIVATOR SOXR"/>
    <property type="match status" value="1"/>
</dbReference>
<dbReference type="EMBL" id="CP003639">
    <property type="protein sequence ID" value="AFM39855.1"/>
    <property type="molecule type" value="Genomic_DNA"/>
</dbReference>
<keyword evidence="2" id="KW-0238">DNA-binding</keyword>
<dbReference type="SUPFAM" id="SSF46955">
    <property type="entry name" value="Putative DNA-binding domain"/>
    <property type="match status" value="1"/>
</dbReference>
<name>I4D231_DESAJ</name>
<dbReference type="PRINTS" id="PR00040">
    <property type="entry name" value="HTHMERR"/>
</dbReference>
<dbReference type="GO" id="GO:0003677">
    <property type="term" value="F:DNA binding"/>
    <property type="evidence" value="ECO:0007669"/>
    <property type="project" value="UniProtKB-KW"/>
</dbReference>
<dbReference type="OrthoDB" id="9791488at2"/>
<dbReference type="InterPro" id="IPR047057">
    <property type="entry name" value="MerR_fam"/>
</dbReference>
<dbReference type="CDD" id="cd01282">
    <property type="entry name" value="HTH_MerR-like_sg3"/>
    <property type="match status" value="1"/>
</dbReference>
<proteinExistence type="predicted"/>
<evidence type="ECO:0000256" key="2">
    <source>
        <dbReference type="ARBA" id="ARBA00023125"/>
    </source>
</evidence>
<evidence type="ECO:0000259" key="5">
    <source>
        <dbReference type="PROSITE" id="PS50937"/>
    </source>
</evidence>
<sequence length="117" mass="13377">MNISKLSALTGVSVRSLRYYEAKGILRSERLENGYRDFQESAVDRVKLIQLYLGLGLSSNEIAHIIDCPVSISDQKPLCEKAIKAYQSKLAEVENQIEILQKLRLQLYQRISNYVET</sequence>
<dbReference type="InterPro" id="IPR009061">
    <property type="entry name" value="DNA-bd_dom_put_sf"/>
</dbReference>
<keyword evidence="1" id="KW-0805">Transcription regulation</keyword>
<dbReference type="SMART" id="SM00422">
    <property type="entry name" value="HTH_MERR"/>
    <property type="match status" value="1"/>
</dbReference>
<dbReference type="RefSeq" id="WP_014825866.1">
    <property type="nucleotide sequence ID" value="NC_018068.1"/>
</dbReference>
<protein>
    <submittedName>
        <fullName evidence="6">Putative transcriptional regulator</fullName>
    </submittedName>
</protein>
<dbReference type="STRING" id="646529.Desaci_0795"/>
<dbReference type="Pfam" id="PF13411">
    <property type="entry name" value="MerR_1"/>
    <property type="match status" value="1"/>
</dbReference>
<dbReference type="GO" id="GO:0003700">
    <property type="term" value="F:DNA-binding transcription factor activity"/>
    <property type="evidence" value="ECO:0007669"/>
    <property type="project" value="InterPro"/>
</dbReference>
<dbReference type="Proteomes" id="UP000002892">
    <property type="component" value="Chromosome"/>
</dbReference>
<dbReference type="AlphaFoldDB" id="I4D231"/>
<accession>I4D231</accession>
<dbReference type="HOGENOM" id="CLU_060077_4_3_9"/>
<feature type="coiled-coil region" evidence="4">
    <location>
        <begin position="83"/>
        <end position="110"/>
    </location>
</feature>
<keyword evidence="7" id="KW-1185">Reference proteome</keyword>
<gene>
    <name evidence="6" type="ordered locus">Desaci_0795</name>
</gene>
<evidence type="ECO:0000313" key="6">
    <source>
        <dbReference type="EMBL" id="AFM39855.1"/>
    </source>
</evidence>
<reference evidence="6 7" key="1">
    <citation type="journal article" date="2012" name="J. Bacteriol.">
        <title>Complete genome sequences of Desulfosporosinus orientis DSM765T, Desulfosporosinus youngiae DSM17734T, Desulfosporosinus meridiei DSM13257T, and Desulfosporosinus acidiphilus DSM22704T.</title>
        <authorList>
            <person name="Pester M."/>
            <person name="Brambilla E."/>
            <person name="Alazard D."/>
            <person name="Rattei T."/>
            <person name="Weinmaier T."/>
            <person name="Han J."/>
            <person name="Lucas S."/>
            <person name="Lapidus A."/>
            <person name="Cheng J.F."/>
            <person name="Goodwin L."/>
            <person name="Pitluck S."/>
            <person name="Peters L."/>
            <person name="Ovchinnikova G."/>
            <person name="Teshima H."/>
            <person name="Detter J.C."/>
            <person name="Han C.S."/>
            <person name="Tapia R."/>
            <person name="Land M.L."/>
            <person name="Hauser L."/>
            <person name="Kyrpides N.C."/>
            <person name="Ivanova N.N."/>
            <person name="Pagani I."/>
            <person name="Huntmann M."/>
            <person name="Wei C.L."/>
            <person name="Davenport K.W."/>
            <person name="Daligault H."/>
            <person name="Chain P.S."/>
            <person name="Chen A."/>
            <person name="Mavromatis K."/>
            <person name="Markowitz V."/>
            <person name="Szeto E."/>
            <person name="Mikhailova N."/>
            <person name="Pati A."/>
            <person name="Wagner M."/>
            <person name="Woyke T."/>
            <person name="Ollivier B."/>
            <person name="Klenk H.P."/>
            <person name="Spring S."/>
            <person name="Loy A."/>
        </authorList>
    </citation>
    <scope>NUCLEOTIDE SEQUENCE [LARGE SCALE GENOMIC DNA]</scope>
    <source>
        <strain evidence="7">DSM 22704 / JCM 16185 / SJ4</strain>
    </source>
</reference>
<dbReference type="PROSITE" id="PS00552">
    <property type="entry name" value="HTH_MERR_1"/>
    <property type="match status" value="1"/>
</dbReference>
<evidence type="ECO:0000313" key="7">
    <source>
        <dbReference type="Proteomes" id="UP000002892"/>
    </source>
</evidence>
<dbReference type="Gene3D" id="1.10.1660.10">
    <property type="match status" value="1"/>
</dbReference>
<dbReference type="PROSITE" id="PS50937">
    <property type="entry name" value="HTH_MERR_2"/>
    <property type="match status" value="1"/>
</dbReference>
<keyword evidence="4" id="KW-0175">Coiled coil</keyword>
<evidence type="ECO:0000256" key="4">
    <source>
        <dbReference type="SAM" id="Coils"/>
    </source>
</evidence>
<keyword evidence="3" id="KW-0804">Transcription</keyword>
<dbReference type="PANTHER" id="PTHR30204:SF94">
    <property type="entry name" value="HEAVY METAL-DEPENDENT TRANSCRIPTIONAL REGULATOR HI_0293-RELATED"/>
    <property type="match status" value="1"/>
</dbReference>
<organism evidence="6 7">
    <name type="scientific">Desulfosporosinus acidiphilus (strain DSM 22704 / JCM 16185 / SJ4)</name>
    <dbReference type="NCBI Taxonomy" id="646529"/>
    <lineage>
        <taxon>Bacteria</taxon>
        <taxon>Bacillati</taxon>
        <taxon>Bacillota</taxon>
        <taxon>Clostridia</taxon>
        <taxon>Eubacteriales</taxon>
        <taxon>Desulfitobacteriaceae</taxon>
        <taxon>Desulfosporosinus</taxon>
    </lineage>
</organism>
<dbReference type="InterPro" id="IPR000551">
    <property type="entry name" value="MerR-type_HTH_dom"/>
</dbReference>